<keyword evidence="4" id="KW-1185">Reference proteome</keyword>
<evidence type="ECO:0000313" key="4">
    <source>
        <dbReference type="Proteomes" id="UP000297739"/>
    </source>
</evidence>
<name>A0A4Z0PIZ6_9BACT</name>
<dbReference type="Pfam" id="PF18962">
    <property type="entry name" value="Por_Secre_tail"/>
    <property type="match status" value="1"/>
</dbReference>
<protein>
    <submittedName>
        <fullName evidence="3">T9SS type A sorting domain-containing protein</fullName>
    </submittedName>
</protein>
<evidence type="ECO:0000256" key="1">
    <source>
        <dbReference type="SAM" id="SignalP"/>
    </source>
</evidence>
<feature type="domain" description="Secretion system C-terminal sorting" evidence="2">
    <location>
        <begin position="230"/>
        <end position="308"/>
    </location>
</feature>
<dbReference type="AlphaFoldDB" id="A0A4Z0PIZ6"/>
<sequence length="309" mass="32564">MRKTILLICLAAISSMMTVSAALAQALPNGTLETWETRGFSQTPTGWFTLNDVTQAAVPGFPFPINTTTRTTDKHGGNFAARLQNENNALLGPLPGLLGIGGTININSGTLGGIPFASRPARLEFYYKLTGSNAANDSAAVQVILTKTVNGQQTLVAEGGLVLLPTGSYSLSTVPLQYASAIAPDSIQIIFLSSTRTESLANTALYIDDVRMTGTVTSTLDATRNAAVTVYPNPSTDGLFTLATMQEASWARAAYTVSDVTGRVVLRQAAAPANARGPRAVDLRGHRAGVYTLRLDTSEGPIVHKLLIP</sequence>
<feature type="signal peptide" evidence="1">
    <location>
        <begin position="1"/>
        <end position="21"/>
    </location>
</feature>
<dbReference type="EMBL" id="SRLD01000025">
    <property type="protein sequence ID" value="TGE15182.1"/>
    <property type="molecule type" value="Genomic_DNA"/>
</dbReference>
<dbReference type="RefSeq" id="WP_135498304.1">
    <property type="nucleotide sequence ID" value="NZ_SRLD01000025.1"/>
</dbReference>
<gene>
    <name evidence="3" type="ORF">E5J99_13315</name>
</gene>
<comment type="caution">
    <text evidence="3">The sequence shown here is derived from an EMBL/GenBank/DDBJ whole genome shotgun (WGS) entry which is preliminary data.</text>
</comment>
<organism evidence="3 4">
    <name type="scientific">Hymenobacter elongatus</name>
    <dbReference type="NCBI Taxonomy" id="877208"/>
    <lineage>
        <taxon>Bacteria</taxon>
        <taxon>Pseudomonadati</taxon>
        <taxon>Bacteroidota</taxon>
        <taxon>Cytophagia</taxon>
        <taxon>Cytophagales</taxon>
        <taxon>Hymenobacteraceae</taxon>
        <taxon>Hymenobacter</taxon>
    </lineage>
</organism>
<reference evidence="3 4" key="1">
    <citation type="submission" date="2019-04" db="EMBL/GenBank/DDBJ databases">
        <authorList>
            <person name="Feng G."/>
            <person name="Zhang J."/>
            <person name="Zhu H."/>
        </authorList>
    </citation>
    <scope>NUCLEOTIDE SEQUENCE [LARGE SCALE GENOMIC DNA]</scope>
    <source>
        <strain evidence="3 4">JCM 17223</strain>
    </source>
</reference>
<accession>A0A4Z0PIZ6</accession>
<dbReference type="NCBIfam" id="TIGR04183">
    <property type="entry name" value="Por_Secre_tail"/>
    <property type="match status" value="1"/>
</dbReference>
<dbReference type="Gene3D" id="2.60.120.890">
    <property type="entry name" value="BT2081, beta-jelly-roll domain"/>
    <property type="match status" value="1"/>
</dbReference>
<dbReference type="InterPro" id="IPR026444">
    <property type="entry name" value="Secre_tail"/>
</dbReference>
<dbReference type="InterPro" id="IPR038653">
    <property type="entry name" value="Put_CMD_sf"/>
</dbReference>
<keyword evidence="1" id="KW-0732">Signal</keyword>
<feature type="chain" id="PRO_5021407428" evidence="1">
    <location>
        <begin position="22"/>
        <end position="309"/>
    </location>
</feature>
<evidence type="ECO:0000259" key="2">
    <source>
        <dbReference type="Pfam" id="PF18962"/>
    </source>
</evidence>
<proteinExistence type="predicted"/>
<dbReference type="Proteomes" id="UP000297739">
    <property type="component" value="Unassembled WGS sequence"/>
</dbReference>
<dbReference type="OrthoDB" id="640949at2"/>
<evidence type="ECO:0000313" key="3">
    <source>
        <dbReference type="EMBL" id="TGE15182.1"/>
    </source>
</evidence>